<dbReference type="AlphaFoldDB" id="A0A6A6PNH0"/>
<sequence>MKLFALLPLAFSLAAQAIPVTQPAPNTGLEKRASIIKSIEKELKSLDLELDSTVDELVSALGLSAEVDDVDDLLKGLVGDVQSVVNEVDSVVDGLLDDLGLSSLVSTIDDLEKALGINPNSPITSLLNGLGIPY</sequence>
<evidence type="ECO:0000313" key="3">
    <source>
        <dbReference type="Proteomes" id="UP000799767"/>
    </source>
</evidence>
<dbReference type="GeneID" id="54478468"/>
<evidence type="ECO:0000313" key="2">
    <source>
        <dbReference type="EMBL" id="KAF2481455.1"/>
    </source>
</evidence>
<dbReference type="EMBL" id="MU001638">
    <property type="protein sequence ID" value="KAF2481455.1"/>
    <property type="molecule type" value="Genomic_DNA"/>
</dbReference>
<feature type="signal peptide" evidence="1">
    <location>
        <begin position="1"/>
        <end position="17"/>
    </location>
</feature>
<feature type="chain" id="PRO_5025521546" evidence="1">
    <location>
        <begin position="18"/>
        <end position="134"/>
    </location>
</feature>
<gene>
    <name evidence="2" type="ORF">BDY17DRAFT_326143</name>
</gene>
<name>A0A6A6PNH0_9PEZI</name>
<organism evidence="2 3">
    <name type="scientific">Neohortaea acidophila</name>
    <dbReference type="NCBI Taxonomy" id="245834"/>
    <lineage>
        <taxon>Eukaryota</taxon>
        <taxon>Fungi</taxon>
        <taxon>Dikarya</taxon>
        <taxon>Ascomycota</taxon>
        <taxon>Pezizomycotina</taxon>
        <taxon>Dothideomycetes</taxon>
        <taxon>Dothideomycetidae</taxon>
        <taxon>Mycosphaerellales</taxon>
        <taxon>Teratosphaeriaceae</taxon>
        <taxon>Neohortaea</taxon>
    </lineage>
</organism>
<dbReference type="Proteomes" id="UP000799767">
    <property type="component" value="Unassembled WGS sequence"/>
</dbReference>
<reference evidence="2" key="1">
    <citation type="journal article" date="2020" name="Stud. Mycol.">
        <title>101 Dothideomycetes genomes: a test case for predicting lifestyles and emergence of pathogens.</title>
        <authorList>
            <person name="Haridas S."/>
            <person name="Albert R."/>
            <person name="Binder M."/>
            <person name="Bloem J."/>
            <person name="Labutti K."/>
            <person name="Salamov A."/>
            <person name="Andreopoulos B."/>
            <person name="Baker S."/>
            <person name="Barry K."/>
            <person name="Bills G."/>
            <person name="Bluhm B."/>
            <person name="Cannon C."/>
            <person name="Castanera R."/>
            <person name="Culley D."/>
            <person name="Daum C."/>
            <person name="Ezra D."/>
            <person name="Gonzalez J."/>
            <person name="Henrissat B."/>
            <person name="Kuo A."/>
            <person name="Liang C."/>
            <person name="Lipzen A."/>
            <person name="Lutzoni F."/>
            <person name="Magnuson J."/>
            <person name="Mondo S."/>
            <person name="Nolan M."/>
            <person name="Ohm R."/>
            <person name="Pangilinan J."/>
            <person name="Park H.-J."/>
            <person name="Ramirez L."/>
            <person name="Alfaro M."/>
            <person name="Sun H."/>
            <person name="Tritt A."/>
            <person name="Yoshinaga Y."/>
            <person name="Zwiers L.-H."/>
            <person name="Turgeon B."/>
            <person name="Goodwin S."/>
            <person name="Spatafora J."/>
            <person name="Crous P."/>
            <person name="Grigoriev I."/>
        </authorList>
    </citation>
    <scope>NUCLEOTIDE SEQUENCE</scope>
    <source>
        <strain evidence="2">CBS 113389</strain>
    </source>
</reference>
<protein>
    <submittedName>
        <fullName evidence="2">Uncharacterized protein</fullName>
    </submittedName>
</protein>
<accession>A0A6A6PNH0</accession>
<keyword evidence="1" id="KW-0732">Signal</keyword>
<dbReference type="RefSeq" id="XP_033588025.1">
    <property type="nucleotide sequence ID" value="XM_033737466.1"/>
</dbReference>
<evidence type="ECO:0000256" key="1">
    <source>
        <dbReference type="SAM" id="SignalP"/>
    </source>
</evidence>
<proteinExistence type="predicted"/>
<keyword evidence="3" id="KW-1185">Reference proteome</keyword>